<dbReference type="InterPro" id="IPR038063">
    <property type="entry name" value="Transpep_catalytic_dom"/>
</dbReference>
<dbReference type="UniPathway" id="UPA00219"/>
<accession>A0A7U4RRF9</accession>
<sequence>MNTKTNFLLLMVLALFLSGCQLNGPKDRYNLAECKKELLTAEDYSEADAIDRIVVVKKERKMYLYKDGKVKGVFPVSLGKNPVGDKQQKGDYRTPEGEFFIHRKLCSPKYYRSLCISYPRPEDKARARARGVNPGGNITIHAQPKWNADGKGDQYTLNRNWTQGCVAVTNSSMKKLWYAVREGVPVMIK</sequence>
<name>A0A7U4RRF9_9BACT</name>
<evidence type="ECO:0000256" key="5">
    <source>
        <dbReference type="ARBA" id="ARBA00022984"/>
    </source>
</evidence>
<feature type="active site" description="Proton donor/acceptor" evidence="7">
    <location>
        <position position="141"/>
    </location>
</feature>
<dbReference type="PROSITE" id="PS51257">
    <property type="entry name" value="PROKAR_LIPOPROTEIN"/>
    <property type="match status" value="1"/>
</dbReference>
<dbReference type="GO" id="GO:0071555">
    <property type="term" value="P:cell wall organization"/>
    <property type="evidence" value="ECO:0007669"/>
    <property type="project" value="UniProtKB-UniRule"/>
</dbReference>
<dbReference type="KEGG" id="slh:YH65_10290"/>
<evidence type="ECO:0000256" key="6">
    <source>
        <dbReference type="ARBA" id="ARBA00023316"/>
    </source>
</evidence>
<dbReference type="Gene3D" id="2.40.440.10">
    <property type="entry name" value="L,D-transpeptidase catalytic domain-like"/>
    <property type="match status" value="1"/>
</dbReference>
<dbReference type="PANTHER" id="PTHR36699">
    <property type="entry name" value="LD-TRANSPEPTIDASE"/>
    <property type="match status" value="1"/>
</dbReference>
<keyword evidence="6 7" id="KW-0961">Cell wall biogenesis/degradation</keyword>
<dbReference type="CDD" id="cd16913">
    <property type="entry name" value="YkuD_like"/>
    <property type="match status" value="1"/>
</dbReference>
<evidence type="ECO:0000313" key="11">
    <source>
        <dbReference type="Proteomes" id="UP000034444"/>
    </source>
</evidence>
<feature type="chain" id="PRO_5031305126" description="L,D-TPase catalytic domain-containing protein" evidence="8">
    <location>
        <begin position="24"/>
        <end position="189"/>
    </location>
</feature>
<organism evidence="10 11">
    <name type="scientific">Sulfurovum lithotrophicum</name>
    <dbReference type="NCBI Taxonomy" id="206403"/>
    <lineage>
        <taxon>Bacteria</taxon>
        <taxon>Pseudomonadati</taxon>
        <taxon>Campylobacterota</taxon>
        <taxon>Epsilonproteobacteria</taxon>
        <taxon>Campylobacterales</taxon>
        <taxon>Sulfurovaceae</taxon>
        <taxon>Sulfurovum</taxon>
    </lineage>
</organism>
<dbReference type="GO" id="GO:0009252">
    <property type="term" value="P:peptidoglycan biosynthetic process"/>
    <property type="evidence" value="ECO:0007669"/>
    <property type="project" value="UniProtKB-UniPathway"/>
</dbReference>
<evidence type="ECO:0000256" key="3">
    <source>
        <dbReference type="ARBA" id="ARBA00022679"/>
    </source>
</evidence>
<dbReference type="GO" id="GO:0008360">
    <property type="term" value="P:regulation of cell shape"/>
    <property type="evidence" value="ECO:0007669"/>
    <property type="project" value="UniProtKB-UniRule"/>
</dbReference>
<dbReference type="GO" id="GO:0016740">
    <property type="term" value="F:transferase activity"/>
    <property type="evidence" value="ECO:0007669"/>
    <property type="project" value="UniProtKB-KW"/>
</dbReference>
<dbReference type="EMBL" id="CP011308">
    <property type="protein sequence ID" value="AKF25731.1"/>
    <property type="molecule type" value="Genomic_DNA"/>
</dbReference>
<evidence type="ECO:0000256" key="8">
    <source>
        <dbReference type="SAM" id="SignalP"/>
    </source>
</evidence>
<dbReference type="PANTHER" id="PTHR36699:SF1">
    <property type="entry name" value="L,D-TRANSPEPTIDASE YAFK-RELATED"/>
    <property type="match status" value="1"/>
</dbReference>
<keyword evidence="5 7" id="KW-0573">Peptidoglycan synthesis</keyword>
<comment type="similarity">
    <text evidence="2">Belongs to the YkuD family.</text>
</comment>
<reference evidence="11" key="2">
    <citation type="journal article" date="2017" name="Stand. Genomic Sci.">
        <title>Complete genome sequence of the sulfur-oxidizing chemolithoautotrophic Sulfurovum lithotrophicum 42BKTT.</title>
        <authorList>
            <person name="Jeon W."/>
            <person name="Priscilla L."/>
            <person name="Park G."/>
            <person name="Lee H."/>
            <person name="Lee N."/>
            <person name="Lee D."/>
            <person name="Kwon H."/>
            <person name="Ahn I."/>
            <person name="Lee C."/>
            <person name="Lee H."/>
            <person name="Ahn J."/>
        </authorList>
    </citation>
    <scope>NUCLEOTIDE SEQUENCE [LARGE SCALE GENOMIC DNA]</scope>
    <source>
        <strain evidence="11">ATCC BAA-797 / 42BKT</strain>
    </source>
</reference>
<evidence type="ECO:0000259" key="9">
    <source>
        <dbReference type="PROSITE" id="PS52029"/>
    </source>
</evidence>
<keyword evidence="11" id="KW-1185">Reference proteome</keyword>
<comment type="pathway">
    <text evidence="1 7">Cell wall biogenesis; peptidoglycan biosynthesis.</text>
</comment>
<dbReference type="Proteomes" id="UP000034444">
    <property type="component" value="Chromosome"/>
</dbReference>
<dbReference type="PROSITE" id="PS52029">
    <property type="entry name" value="LD_TPASE"/>
    <property type="match status" value="1"/>
</dbReference>
<dbReference type="Pfam" id="PF03734">
    <property type="entry name" value="YkuD"/>
    <property type="match status" value="1"/>
</dbReference>
<keyword evidence="8" id="KW-0732">Signal</keyword>
<reference evidence="10 11" key="1">
    <citation type="submission" date="2015-04" db="EMBL/GenBank/DDBJ databases">
        <title>Complete genome sequence of Sulfurovum lithotrophicum ATCC BAA-797T.</title>
        <authorList>
            <person name="Ahn J."/>
            <person name="Park G."/>
            <person name="Jeon W."/>
            <person name="Jang Y."/>
            <person name="Jang M."/>
            <person name="Lee H."/>
            <person name="Lee H."/>
        </authorList>
    </citation>
    <scope>NUCLEOTIDE SEQUENCE [LARGE SCALE GENOMIC DNA]</scope>
    <source>
        <strain evidence="11">ATCC BAA-797 / 42BKT</strain>
    </source>
</reference>
<keyword evidence="4 7" id="KW-0133">Cell shape</keyword>
<keyword evidence="3" id="KW-0808">Transferase</keyword>
<dbReference type="InterPro" id="IPR005490">
    <property type="entry name" value="LD_TPept_cat_dom"/>
</dbReference>
<evidence type="ECO:0000256" key="2">
    <source>
        <dbReference type="ARBA" id="ARBA00005992"/>
    </source>
</evidence>
<proteinExistence type="inferred from homology"/>
<evidence type="ECO:0000256" key="4">
    <source>
        <dbReference type="ARBA" id="ARBA00022960"/>
    </source>
</evidence>
<feature type="domain" description="L,D-TPase catalytic" evidence="9">
    <location>
        <begin position="51"/>
        <end position="189"/>
    </location>
</feature>
<evidence type="ECO:0000256" key="7">
    <source>
        <dbReference type="PROSITE-ProRule" id="PRU01373"/>
    </source>
</evidence>
<dbReference type="SUPFAM" id="SSF141523">
    <property type="entry name" value="L,D-transpeptidase catalytic domain-like"/>
    <property type="match status" value="1"/>
</dbReference>
<evidence type="ECO:0000256" key="1">
    <source>
        <dbReference type="ARBA" id="ARBA00004752"/>
    </source>
</evidence>
<dbReference type="RefSeq" id="WP_046551793.1">
    <property type="nucleotide sequence ID" value="NZ_CP011308.1"/>
</dbReference>
<dbReference type="AlphaFoldDB" id="A0A7U4RRF9"/>
<gene>
    <name evidence="10" type="ORF">YH65_10290</name>
</gene>
<dbReference type="GO" id="GO:0004180">
    <property type="term" value="F:carboxypeptidase activity"/>
    <property type="evidence" value="ECO:0007669"/>
    <property type="project" value="UniProtKB-ARBA"/>
</dbReference>
<evidence type="ECO:0000313" key="10">
    <source>
        <dbReference type="EMBL" id="AKF25731.1"/>
    </source>
</evidence>
<protein>
    <recommendedName>
        <fullName evidence="9">L,D-TPase catalytic domain-containing protein</fullName>
    </recommendedName>
</protein>
<feature type="signal peptide" evidence="8">
    <location>
        <begin position="1"/>
        <end position="23"/>
    </location>
</feature>
<feature type="active site" description="Nucleophile" evidence="7">
    <location>
        <position position="165"/>
    </location>
</feature>